<organism evidence="5 6">
    <name type="scientific">Halolamina pelagica</name>
    <dbReference type="NCBI Taxonomy" id="699431"/>
    <lineage>
        <taxon>Archaea</taxon>
        <taxon>Methanobacteriati</taxon>
        <taxon>Methanobacteriota</taxon>
        <taxon>Stenosarchaea group</taxon>
        <taxon>Halobacteria</taxon>
        <taxon>Halobacteriales</taxon>
        <taxon>Haloferacaceae</taxon>
    </lineage>
</organism>
<sequence length="325" mass="36364">MYAEINGADLYYEVHGPEDAPAIVSLHGGPGISDHQKGKEAFEALTDNYRLVVYDHRGCGQSSLTEPYSNEQYAKDCEGLIQHLGLDEVVLVGGSYGGFITQEYATRFGEKDHFKGFVLRDTTASHAYEDNSVENARETWDAMKARNFDLPDITWEEFMTVMDGNVESDAEFERIWLGMLPLYAPTLDEFDVESAKEATAERDFHHETHNEMFTNAYPNMDYTDDLPDVDVPALVTVGRHDWITPPEASVEIADLVPDSRLVIFESSGHSPNFDQADQYLARVREFFDEIGYGEPYADREAEAVTDGGGARADGDSGSADWGERR</sequence>
<evidence type="ECO:0000313" key="6">
    <source>
        <dbReference type="Proteomes" id="UP000050535"/>
    </source>
</evidence>
<accession>A0A0N8HZC4</accession>
<dbReference type="Gene3D" id="3.40.50.1820">
    <property type="entry name" value="alpha/beta hydrolase"/>
    <property type="match status" value="1"/>
</dbReference>
<dbReference type="InterPro" id="IPR050266">
    <property type="entry name" value="AB_hydrolase_sf"/>
</dbReference>
<dbReference type="PATRIC" id="fig|699431.3.peg.3437"/>
<proteinExistence type="inferred from homology"/>
<dbReference type="PANTHER" id="PTHR43798">
    <property type="entry name" value="MONOACYLGLYCEROL LIPASE"/>
    <property type="match status" value="1"/>
</dbReference>
<dbReference type="InterPro" id="IPR000073">
    <property type="entry name" value="AB_hydrolase_1"/>
</dbReference>
<dbReference type="PANTHER" id="PTHR43798:SF33">
    <property type="entry name" value="HYDROLASE, PUTATIVE (AFU_ORTHOLOGUE AFUA_2G14860)-RELATED"/>
    <property type="match status" value="1"/>
</dbReference>
<keyword evidence="2 5" id="KW-0378">Hydrolase</keyword>
<dbReference type="STRING" id="699431.SY89_03349"/>
<dbReference type="EC" id="3.4.11.5" evidence="5"/>
<comment type="similarity">
    <text evidence="1">Belongs to the peptidase S33 family.</text>
</comment>
<evidence type="ECO:0000256" key="2">
    <source>
        <dbReference type="ARBA" id="ARBA00022801"/>
    </source>
</evidence>
<keyword evidence="6" id="KW-1185">Reference proteome</keyword>
<comment type="caution">
    <text evidence="5">The sequence shown here is derived from an EMBL/GenBank/DDBJ whole genome shotgun (WGS) entry which is preliminary data.</text>
</comment>
<dbReference type="GO" id="GO:0004177">
    <property type="term" value="F:aminopeptidase activity"/>
    <property type="evidence" value="ECO:0007669"/>
    <property type="project" value="UniProtKB-KW"/>
</dbReference>
<dbReference type="EMBL" id="LGUC01000002">
    <property type="protein sequence ID" value="KPN29115.1"/>
    <property type="molecule type" value="Genomic_DNA"/>
</dbReference>
<gene>
    <name evidence="5" type="primary">pip_2</name>
    <name evidence="5" type="ORF">SY89_03349</name>
</gene>
<dbReference type="AlphaFoldDB" id="A0A0N8HZC4"/>
<keyword evidence="5" id="KW-0031">Aminopeptidase</keyword>
<feature type="region of interest" description="Disordered" evidence="3">
    <location>
        <begin position="297"/>
        <end position="325"/>
    </location>
</feature>
<dbReference type="RefSeq" id="WP_054584896.1">
    <property type="nucleotide sequence ID" value="NZ_LGUC01000002.1"/>
</dbReference>
<dbReference type="OrthoDB" id="111592at2157"/>
<name>A0A0N8HZC4_9EURY</name>
<dbReference type="Pfam" id="PF00561">
    <property type="entry name" value="Abhydrolase_1"/>
    <property type="match status" value="1"/>
</dbReference>
<feature type="compositionally biased region" description="Low complexity" evidence="3">
    <location>
        <begin position="315"/>
        <end position="325"/>
    </location>
</feature>
<dbReference type="GO" id="GO:0016020">
    <property type="term" value="C:membrane"/>
    <property type="evidence" value="ECO:0007669"/>
    <property type="project" value="TreeGrafter"/>
</dbReference>
<evidence type="ECO:0000256" key="1">
    <source>
        <dbReference type="ARBA" id="ARBA00010088"/>
    </source>
</evidence>
<keyword evidence="5" id="KW-0645">Protease</keyword>
<dbReference type="PRINTS" id="PR00793">
    <property type="entry name" value="PROAMNOPTASE"/>
</dbReference>
<evidence type="ECO:0000259" key="4">
    <source>
        <dbReference type="Pfam" id="PF00561"/>
    </source>
</evidence>
<reference evidence="6" key="1">
    <citation type="submission" date="2013-11" db="EMBL/GenBank/DDBJ databases">
        <authorList>
            <person name="Hoang H.T."/>
            <person name="Killian M.L."/>
            <person name="Madson D.M."/>
            <person name="Arruda P.H.E."/>
            <person name="Sun D."/>
            <person name="Schwartz K.J."/>
            <person name="Yoon K."/>
        </authorList>
    </citation>
    <scope>NUCLEOTIDE SEQUENCE [LARGE SCALE GENOMIC DNA]</scope>
    <source>
        <strain evidence="6">CDK2</strain>
    </source>
</reference>
<evidence type="ECO:0000256" key="3">
    <source>
        <dbReference type="SAM" id="MobiDB-lite"/>
    </source>
</evidence>
<dbReference type="GO" id="GO:0006508">
    <property type="term" value="P:proteolysis"/>
    <property type="evidence" value="ECO:0007669"/>
    <property type="project" value="InterPro"/>
</dbReference>
<dbReference type="InterPro" id="IPR029058">
    <property type="entry name" value="AB_hydrolase_fold"/>
</dbReference>
<evidence type="ECO:0000313" key="5">
    <source>
        <dbReference type="EMBL" id="KPN29115.1"/>
    </source>
</evidence>
<dbReference type="Proteomes" id="UP000050535">
    <property type="component" value="Unassembled WGS sequence"/>
</dbReference>
<dbReference type="InterPro" id="IPR002410">
    <property type="entry name" value="Peptidase_S33"/>
</dbReference>
<feature type="domain" description="AB hydrolase-1" evidence="4">
    <location>
        <begin position="21"/>
        <end position="274"/>
    </location>
</feature>
<protein>
    <submittedName>
        <fullName evidence="5">Proline iminopeptidase</fullName>
        <ecNumber evidence="5">3.4.11.5</ecNumber>
    </submittedName>
</protein>
<dbReference type="SUPFAM" id="SSF53474">
    <property type="entry name" value="alpha/beta-Hydrolases"/>
    <property type="match status" value="1"/>
</dbReference>